<keyword evidence="3" id="KW-0633">Potassium transport</keyword>
<dbReference type="Gene3D" id="3.30.70.1450">
    <property type="entry name" value="Regulator of K+ conductance, C-terminal domain"/>
    <property type="match status" value="2"/>
</dbReference>
<dbReference type="Proteomes" id="UP000199170">
    <property type="component" value="Unassembled WGS sequence"/>
</dbReference>
<evidence type="ECO:0000256" key="4">
    <source>
        <dbReference type="ARBA" id="ARBA00022958"/>
    </source>
</evidence>
<evidence type="ECO:0000259" key="7">
    <source>
        <dbReference type="PROSITE" id="PS51201"/>
    </source>
</evidence>
<keyword evidence="10" id="KW-1185">Reference proteome</keyword>
<feature type="domain" description="RCK N-terminal" evidence="7">
    <location>
        <begin position="1"/>
        <end position="119"/>
    </location>
</feature>
<evidence type="ECO:0000313" key="9">
    <source>
        <dbReference type="EMBL" id="SDX57768.1"/>
    </source>
</evidence>
<dbReference type="SUPFAM" id="SSF116726">
    <property type="entry name" value="TrkA C-terminal domain-like"/>
    <property type="match status" value="2"/>
</dbReference>
<dbReference type="Pfam" id="PF02080">
    <property type="entry name" value="TrkA_C"/>
    <property type="match status" value="2"/>
</dbReference>
<keyword evidence="2" id="KW-0813">Transport</keyword>
<dbReference type="NCBIfam" id="NF007031">
    <property type="entry name" value="PRK09496.1-2"/>
    <property type="match status" value="1"/>
</dbReference>
<dbReference type="EMBL" id="FNPB01000001">
    <property type="protein sequence ID" value="SDX57768.1"/>
    <property type="molecule type" value="Genomic_DNA"/>
</dbReference>
<dbReference type="NCBIfam" id="NF007039">
    <property type="entry name" value="PRK09496.3-2"/>
    <property type="match status" value="1"/>
</dbReference>
<dbReference type="PRINTS" id="PR00335">
    <property type="entry name" value="KUPTAKETRKA"/>
</dbReference>
<dbReference type="InterPro" id="IPR036721">
    <property type="entry name" value="RCK_C_sf"/>
</dbReference>
<dbReference type="STRING" id="660517.SAMN04487946_101205"/>
<dbReference type="GO" id="GO:0015079">
    <property type="term" value="F:potassium ion transmembrane transporter activity"/>
    <property type="evidence" value="ECO:0007669"/>
    <property type="project" value="InterPro"/>
</dbReference>
<reference evidence="10" key="1">
    <citation type="submission" date="2016-10" db="EMBL/GenBank/DDBJ databases">
        <authorList>
            <person name="Varghese N."/>
            <person name="Submissions S."/>
        </authorList>
    </citation>
    <scope>NUCLEOTIDE SEQUENCE [LARGE SCALE GENOMIC DNA]</scope>
    <source>
        <strain evidence="10">CGMCC 1.10118</strain>
    </source>
</reference>
<dbReference type="RefSeq" id="WP_089764147.1">
    <property type="nucleotide sequence ID" value="NZ_FNPB01000001.1"/>
</dbReference>
<dbReference type="InterPro" id="IPR050721">
    <property type="entry name" value="Trk_Ktr_HKT_K-transport"/>
</dbReference>
<dbReference type="PANTHER" id="PTHR43833">
    <property type="entry name" value="POTASSIUM CHANNEL PROTEIN 2-RELATED-RELATED"/>
    <property type="match status" value="1"/>
</dbReference>
<dbReference type="AlphaFoldDB" id="A0A1H3CV41"/>
<dbReference type="InterPro" id="IPR006037">
    <property type="entry name" value="RCK_C"/>
</dbReference>
<dbReference type="OrthoDB" id="27588at2157"/>
<evidence type="ECO:0000259" key="8">
    <source>
        <dbReference type="PROSITE" id="PS51202"/>
    </source>
</evidence>
<evidence type="ECO:0000313" key="10">
    <source>
        <dbReference type="Proteomes" id="UP000199170"/>
    </source>
</evidence>
<evidence type="ECO:0000256" key="3">
    <source>
        <dbReference type="ARBA" id="ARBA00022538"/>
    </source>
</evidence>
<evidence type="ECO:0000256" key="2">
    <source>
        <dbReference type="ARBA" id="ARBA00022448"/>
    </source>
</evidence>
<feature type="domain" description="RCK N-terminal" evidence="7">
    <location>
        <begin position="227"/>
        <end position="346"/>
    </location>
</feature>
<dbReference type="Gene3D" id="3.40.50.720">
    <property type="entry name" value="NAD(P)-binding Rossmann-like Domain"/>
    <property type="match status" value="2"/>
</dbReference>
<evidence type="ECO:0000256" key="5">
    <source>
        <dbReference type="ARBA" id="ARBA00023027"/>
    </source>
</evidence>
<protein>
    <submittedName>
        <fullName evidence="9">Trk system potassium uptake protein TrkA</fullName>
    </submittedName>
</protein>
<comment type="function">
    <text evidence="1">Part of a potassium transport system.</text>
</comment>
<keyword evidence="4" id="KW-0630">Potassium</keyword>
<organism evidence="9 10">
    <name type="scientific">Halobellus clavatus</name>
    <dbReference type="NCBI Taxonomy" id="660517"/>
    <lineage>
        <taxon>Archaea</taxon>
        <taxon>Methanobacteriati</taxon>
        <taxon>Methanobacteriota</taxon>
        <taxon>Stenosarchaea group</taxon>
        <taxon>Halobacteria</taxon>
        <taxon>Halobacteriales</taxon>
        <taxon>Haloferacaceae</taxon>
        <taxon>Halobellus</taxon>
    </lineage>
</organism>
<evidence type="ECO:0000256" key="1">
    <source>
        <dbReference type="ARBA" id="ARBA00003660"/>
    </source>
</evidence>
<proteinExistence type="predicted"/>
<name>A0A1H3CV41_9EURY</name>
<dbReference type="InterPro" id="IPR006036">
    <property type="entry name" value="K_uptake_TrkA"/>
</dbReference>
<feature type="domain" description="RCK C-terminal" evidence="8">
    <location>
        <begin position="139"/>
        <end position="220"/>
    </location>
</feature>
<dbReference type="SUPFAM" id="SSF51735">
    <property type="entry name" value="NAD(P)-binding Rossmann-fold domains"/>
    <property type="match status" value="2"/>
</dbReference>
<dbReference type="PROSITE" id="PS51201">
    <property type="entry name" value="RCK_N"/>
    <property type="match status" value="2"/>
</dbReference>
<sequence>MRVVIIGAGQVGSSIAADLASAHEVIVVDCDEERTEELNYSLDVLGVTGDGTSVSTLEEAGIGEADMVIASTDDDETNIVVCSTVKAISDAFTIARVKNTEYLRTWERSERAFGVDFMVCTNLLAAESIVRMIGLPAARDVDPFAGGKVQMAEFEVDEESPVANQTVAEADRFDSLTFVAILKNGCVEIARGETLIEVGDRVVVIGSPESVREFAGSVAPEESQGTAEEVVIVGGSEIGYHAARLLESRGFKPRLVEQDTDRARDLAERLPQTVVMESDATDIEFLEREHIGDADIVIAALDSDEKNLLVSLLGRRMGVERTIAIIDTNDYVELFETVGVDVGVSPRSVVAEEISRFTREGEAENVALIESDKAEVLEIEVDAESILADRPIHESVADLPDGVVIGAITRDAEFITPRGDTVVEVGDHVVVFADIDVGEEVATRL</sequence>
<dbReference type="InterPro" id="IPR036291">
    <property type="entry name" value="NAD(P)-bd_dom_sf"/>
</dbReference>
<gene>
    <name evidence="9" type="ORF">SAMN04487946_101205</name>
</gene>
<dbReference type="PROSITE" id="PS51202">
    <property type="entry name" value="RCK_C"/>
    <property type="match status" value="2"/>
</dbReference>
<evidence type="ECO:0000256" key="6">
    <source>
        <dbReference type="ARBA" id="ARBA00023065"/>
    </source>
</evidence>
<keyword evidence="6" id="KW-0406">Ion transport</keyword>
<dbReference type="Pfam" id="PF02254">
    <property type="entry name" value="TrkA_N"/>
    <property type="match status" value="2"/>
</dbReference>
<accession>A0A1H3CV41</accession>
<dbReference type="PANTHER" id="PTHR43833:SF5">
    <property type="entry name" value="TRK SYSTEM POTASSIUM UPTAKE PROTEIN TRKA"/>
    <property type="match status" value="1"/>
</dbReference>
<feature type="domain" description="RCK C-terminal" evidence="8">
    <location>
        <begin position="364"/>
        <end position="445"/>
    </location>
</feature>
<keyword evidence="5" id="KW-0520">NAD</keyword>
<dbReference type="InterPro" id="IPR003148">
    <property type="entry name" value="RCK_N"/>
</dbReference>
<dbReference type="GO" id="GO:0005886">
    <property type="term" value="C:plasma membrane"/>
    <property type="evidence" value="ECO:0007669"/>
    <property type="project" value="InterPro"/>
</dbReference>
<dbReference type="NCBIfam" id="NF007034">
    <property type="entry name" value="PRK09496.2-1"/>
    <property type="match status" value="1"/>
</dbReference>